<feature type="transmembrane region" description="Helical" evidence="1">
    <location>
        <begin position="101"/>
        <end position="122"/>
    </location>
</feature>
<sequence>MKLFESITLLLIGLIHFLPLLGVMGVKQLKTLYGVDLTDSSVILLMRHRAVLFGIVGGLIMYSVFFPTLLAVAYIVGAISMASFVVLALPIKNHTPALKKVFYIDMIGLIMLLVSCLGATFFS</sequence>
<proteinExistence type="predicted"/>
<evidence type="ECO:0008006" key="4">
    <source>
        <dbReference type="Google" id="ProtNLM"/>
    </source>
</evidence>
<feature type="transmembrane region" description="Helical" evidence="1">
    <location>
        <begin position="47"/>
        <end position="65"/>
    </location>
</feature>
<evidence type="ECO:0000313" key="3">
    <source>
        <dbReference type="Proteomes" id="UP000244223"/>
    </source>
</evidence>
<gene>
    <name evidence="2" type="ORF">C8N29_101246</name>
</gene>
<dbReference type="EMBL" id="QAON01000001">
    <property type="protein sequence ID" value="PTQ91174.1"/>
    <property type="molecule type" value="Genomic_DNA"/>
</dbReference>
<accession>A0A2T5J3H9</accession>
<keyword evidence="1" id="KW-1133">Transmembrane helix</keyword>
<feature type="transmembrane region" description="Helical" evidence="1">
    <location>
        <begin position="6"/>
        <end position="26"/>
    </location>
</feature>
<dbReference type="OrthoDB" id="1495227at2"/>
<evidence type="ECO:0000313" key="2">
    <source>
        <dbReference type="EMBL" id="PTQ91174.1"/>
    </source>
</evidence>
<keyword evidence="1" id="KW-0812">Transmembrane</keyword>
<protein>
    <recommendedName>
        <fullName evidence="4">Phosphopantetheine adenylyltransferase</fullName>
    </recommendedName>
</protein>
<organism evidence="2 3">
    <name type="scientific">Agitococcus lubricus</name>
    <dbReference type="NCBI Taxonomy" id="1077255"/>
    <lineage>
        <taxon>Bacteria</taxon>
        <taxon>Pseudomonadati</taxon>
        <taxon>Pseudomonadota</taxon>
        <taxon>Gammaproteobacteria</taxon>
        <taxon>Moraxellales</taxon>
        <taxon>Moraxellaceae</taxon>
        <taxon>Agitococcus</taxon>
    </lineage>
</organism>
<evidence type="ECO:0000256" key="1">
    <source>
        <dbReference type="SAM" id="Phobius"/>
    </source>
</evidence>
<keyword evidence="1" id="KW-0472">Membrane</keyword>
<comment type="caution">
    <text evidence="2">The sequence shown here is derived from an EMBL/GenBank/DDBJ whole genome shotgun (WGS) entry which is preliminary data.</text>
</comment>
<dbReference type="RefSeq" id="WP_107864198.1">
    <property type="nucleotide sequence ID" value="NZ_QAON01000001.1"/>
</dbReference>
<dbReference type="Proteomes" id="UP000244223">
    <property type="component" value="Unassembled WGS sequence"/>
</dbReference>
<feature type="transmembrane region" description="Helical" evidence="1">
    <location>
        <begin position="71"/>
        <end position="89"/>
    </location>
</feature>
<name>A0A2T5J3H9_9GAMM</name>
<keyword evidence="3" id="KW-1185">Reference proteome</keyword>
<dbReference type="AlphaFoldDB" id="A0A2T5J3H9"/>
<reference evidence="2 3" key="1">
    <citation type="submission" date="2018-04" db="EMBL/GenBank/DDBJ databases">
        <title>Genomic Encyclopedia of Archaeal and Bacterial Type Strains, Phase II (KMG-II): from individual species to whole genera.</title>
        <authorList>
            <person name="Goeker M."/>
        </authorList>
    </citation>
    <scope>NUCLEOTIDE SEQUENCE [LARGE SCALE GENOMIC DNA]</scope>
    <source>
        <strain evidence="2 3">DSM 5822</strain>
    </source>
</reference>